<evidence type="ECO:0000259" key="4">
    <source>
        <dbReference type="PROSITE" id="PS50968"/>
    </source>
</evidence>
<dbReference type="InterPro" id="IPR050709">
    <property type="entry name" value="Biotin_Carboxyl_Carrier/Decarb"/>
</dbReference>
<keyword evidence="2 3" id="KW-0092">Biotin</keyword>
<evidence type="ECO:0000256" key="1">
    <source>
        <dbReference type="ARBA" id="ARBA00017562"/>
    </source>
</evidence>
<feature type="domain" description="Lipoyl-binding" evidence="4">
    <location>
        <begin position="63"/>
        <end position="139"/>
    </location>
</feature>
<dbReference type="PROSITE" id="PS50968">
    <property type="entry name" value="BIOTINYL_LIPOYL"/>
    <property type="match status" value="1"/>
</dbReference>
<organism evidence="5 6">
    <name type="scientific">Oenococcus alcoholitolerans</name>
    <dbReference type="NCBI Taxonomy" id="931074"/>
    <lineage>
        <taxon>Bacteria</taxon>
        <taxon>Bacillati</taxon>
        <taxon>Bacillota</taxon>
        <taxon>Bacilli</taxon>
        <taxon>Lactobacillales</taxon>
        <taxon>Lactobacillaceae</taxon>
        <taxon>Oenococcus</taxon>
    </lineage>
</organism>
<dbReference type="InterPro" id="IPR001249">
    <property type="entry name" value="AcCoA_biotinCC"/>
</dbReference>
<evidence type="ECO:0000256" key="2">
    <source>
        <dbReference type="ARBA" id="ARBA00023267"/>
    </source>
</evidence>
<dbReference type="Proteomes" id="UP000030023">
    <property type="component" value="Unassembled WGS sequence"/>
</dbReference>
<comment type="function">
    <text evidence="3">This protein is a component of the acetyl coenzyme A carboxylase complex; first, biotin carboxylase catalyzes the carboxylation of the carrier protein and then the transcarboxylase transfers the carboxyl group to form malonyl-CoA.</text>
</comment>
<keyword evidence="3" id="KW-0443">Lipid metabolism</keyword>
<dbReference type="Pfam" id="PF00364">
    <property type="entry name" value="Biotin_lipoyl"/>
    <property type="match status" value="1"/>
</dbReference>
<keyword evidence="3" id="KW-0444">Lipid biosynthesis</keyword>
<dbReference type="PANTHER" id="PTHR45266">
    <property type="entry name" value="OXALOACETATE DECARBOXYLASE ALPHA CHAIN"/>
    <property type="match status" value="1"/>
</dbReference>
<sequence>MKLNKIRKMIDLFNKSGLDRMEIKDFEGSFIFEKNNHLSKEVLDRDLKISAPTKAANDGQENDLLVKAPFVGTFYTAPAPGKDNFVNVGDHVHKGQTLAIIEAMKIENEIKSSADGDIKKIFVSDGGQVEFDQALFEITKAGDGQ</sequence>
<evidence type="ECO:0000313" key="5">
    <source>
        <dbReference type="EMBL" id="KGO31794.1"/>
    </source>
</evidence>
<comment type="pathway">
    <text evidence="3">Lipid metabolism; fatty acid biosynthesis.</text>
</comment>
<reference evidence="5 6" key="1">
    <citation type="journal article" date="2014" name="Antonie Van Leeuwenhoek">
        <title>Oenococcus alcoholitolerans sp. nov., a lactic acid bacteria isolated from cachaca and ethanol fermentation processes.</title>
        <authorList>
            <person name="Badotti F."/>
            <person name="Moreira A.P."/>
            <person name="Tonon L.A."/>
            <person name="de Lucena B.T."/>
            <person name="Gomes Fde C."/>
            <person name="Kruger R."/>
            <person name="Thompson C.C."/>
            <person name="de Morais M.A.Jr."/>
            <person name="Rosa C.A."/>
            <person name="Thompson F.L."/>
        </authorList>
    </citation>
    <scope>NUCLEOTIDE SEQUENCE [LARGE SCALE GENOMIC DNA]</scope>
    <source>
        <strain evidence="5 6">UFRJ-M7.2.18</strain>
    </source>
</reference>
<dbReference type="PRINTS" id="PR01071">
    <property type="entry name" value="ACOABIOTINCC"/>
</dbReference>
<dbReference type="CDD" id="cd06850">
    <property type="entry name" value="biotinyl_domain"/>
    <property type="match status" value="1"/>
</dbReference>
<evidence type="ECO:0000313" key="6">
    <source>
        <dbReference type="Proteomes" id="UP000030023"/>
    </source>
</evidence>
<protein>
    <recommendedName>
        <fullName evidence="1 3">Biotin carboxyl carrier protein of acetyl-CoA carboxylase</fullName>
    </recommendedName>
</protein>
<evidence type="ECO:0000256" key="3">
    <source>
        <dbReference type="RuleBase" id="RU364072"/>
    </source>
</evidence>
<dbReference type="InterPro" id="IPR011053">
    <property type="entry name" value="Single_hybrid_motif"/>
</dbReference>
<dbReference type="PANTHER" id="PTHR45266:SF3">
    <property type="entry name" value="OXALOACETATE DECARBOXYLASE ALPHA CHAIN"/>
    <property type="match status" value="1"/>
</dbReference>
<accession>A0ABR4XQP0</accession>
<dbReference type="EMBL" id="AXCV01000208">
    <property type="protein sequence ID" value="KGO31794.1"/>
    <property type="molecule type" value="Genomic_DNA"/>
</dbReference>
<dbReference type="InterPro" id="IPR000089">
    <property type="entry name" value="Biotin_lipoyl"/>
</dbReference>
<keyword evidence="3" id="KW-0276">Fatty acid metabolism</keyword>
<keyword evidence="6" id="KW-1185">Reference proteome</keyword>
<keyword evidence="3" id="KW-0275">Fatty acid biosynthesis</keyword>
<name>A0ABR4XQP0_9LACO</name>
<proteinExistence type="predicted"/>
<comment type="caution">
    <text evidence="5">The sequence shown here is derived from an EMBL/GenBank/DDBJ whole genome shotgun (WGS) entry which is preliminary data.</text>
</comment>
<dbReference type="SUPFAM" id="SSF51230">
    <property type="entry name" value="Single hybrid motif"/>
    <property type="match status" value="1"/>
</dbReference>
<gene>
    <name evidence="5" type="ORF">Q757_05020</name>
</gene>
<dbReference type="Gene3D" id="2.40.50.100">
    <property type="match status" value="1"/>
</dbReference>